<comment type="caution">
    <text evidence="3">The sequence shown here is derived from an EMBL/GenBank/DDBJ whole genome shotgun (WGS) entry which is preliminary data.</text>
</comment>
<protein>
    <recommendedName>
        <fullName evidence="2">Putative zinc-finger domain-containing protein</fullName>
    </recommendedName>
</protein>
<dbReference type="AlphaFoldDB" id="X0WFN2"/>
<name>X0WFN2_9ZZZZ</name>
<reference evidence="3" key="1">
    <citation type="journal article" date="2014" name="Front. Microbiol.">
        <title>High frequency of phylogenetically diverse reductive dehalogenase-homologous genes in deep subseafloor sedimentary metagenomes.</title>
        <authorList>
            <person name="Kawai M."/>
            <person name="Futagami T."/>
            <person name="Toyoda A."/>
            <person name="Takaki Y."/>
            <person name="Nishi S."/>
            <person name="Hori S."/>
            <person name="Arai W."/>
            <person name="Tsubouchi T."/>
            <person name="Morono Y."/>
            <person name="Uchiyama I."/>
            <person name="Ito T."/>
            <person name="Fujiyama A."/>
            <person name="Inagaki F."/>
            <person name="Takami H."/>
        </authorList>
    </citation>
    <scope>NUCLEOTIDE SEQUENCE</scope>
    <source>
        <strain evidence="3">Expedition CK06-06</strain>
    </source>
</reference>
<proteinExistence type="predicted"/>
<evidence type="ECO:0000313" key="3">
    <source>
        <dbReference type="EMBL" id="GAG11506.1"/>
    </source>
</evidence>
<feature type="non-terminal residue" evidence="3">
    <location>
        <position position="128"/>
    </location>
</feature>
<dbReference type="Gene3D" id="1.10.10.1320">
    <property type="entry name" value="Anti-sigma factor, zinc-finger domain"/>
    <property type="match status" value="1"/>
</dbReference>
<feature type="region of interest" description="Disordered" evidence="1">
    <location>
        <begin position="78"/>
        <end position="101"/>
    </location>
</feature>
<dbReference type="EMBL" id="BARS01027400">
    <property type="protein sequence ID" value="GAG11506.1"/>
    <property type="molecule type" value="Genomic_DNA"/>
</dbReference>
<gene>
    <name evidence="3" type="ORF">S01H1_43047</name>
</gene>
<sequence length="128" mass="14326">MKNVPENELFSAYLDGELTADEQAQVERLLAASPAARQLMDELRALSSTLQAMPQHRLGEDLSERVLRLAEWRLLAEPAPAASRPETAPSETALPETTPTERIDWRPILRRAFRPRNLFWPGVAVAVA</sequence>
<evidence type="ECO:0000259" key="2">
    <source>
        <dbReference type="Pfam" id="PF13490"/>
    </source>
</evidence>
<accession>X0WFN2</accession>
<dbReference type="InterPro" id="IPR041916">
    <property type="entry name" value="Anti_sigma_zinc_sf"/>
</dbReference>
<dbReference type="InterPro" id="IPR027383">
    <property type="entry name" value="Znf_put"/>
</dbReference>
<dbReference type="Pfam" id="PF13490">
    <property type="entry name" value="zf-HC2"/>
    <property type="match status" value="1"/>
</dbReference>
<feature type="domain" description="Putative zinc-finger" evidence="2">
    <location>
        <begin position="8"/>
        <end position="28"/>
    </location>
</feature>
<evidence type="ECO:0000256" key="1">
    <source>
        <dbReference type="SAM" id="MobiDB-lite"/>
    </source>
</evidence>
<organism evidence="3">
    <name type="scientific">marine sediment metagenome</name>
    <dbReference type="NCBI Taxonomy" id="412755"/>
    <lineage>
        <taxon>unclassified sequences</taxon>
        <taxon>metagenomes</taxon>
        <taxon>ecological metagenomes</taxon>
    </lineage>
</organism>